<dbReference type="AlphaFoldDB" id="A0A6G1E989"/>
<gene>
    <name evidence="1" type="ORF">E2562_013412</name>
</gene>
<name>A0A6G1E989_9ORYZ</name>
<dbReference type="Proteomes" id="UP000479710">
    <property type="component" value="Unassembled WGS sequence"/>
</dbReference>
<proteinExistence type="predicted"/>
<keyword evidence="2" id="KW-1185">Reference proteome</keyword>
<protein>
    <submittedName>
        <fullName evidence="1">Uncharacterized protein</fullName>
    </submittedName>
</protein>
<comment type="caution">
    <text evidence="1">The sequence shown here is derived from an EMBL/GenBank/DDBJ whole genome shotgun (WGS) entry which is preliminary data.</text>
</comment>
<organism evidence="1 2">
    <name type="scientific">Oryza meyeriana var. granulata</name>
    <dbReference type="NCBI Taxonomy" id="110450"/>
    <lineage>
        <taxon>Eukaryota</taxon>
        <taxon>Viridiplantae</taxon>
        <taxon>Streptophyta</taxon>
        <taxon>Embryophyta</taxon>
        <taxon>Tracheophyta</taxon>
        <taxon>Spermatophyta</taxon>
        <taxon>Magnoliopsida</taxon>
        <taxon>Liliopsida</taxon>
        <taxon>Poales</taxon>
        <taxon>Poaceae</taxon>
        <taxon>BOP clade</taxon>
        <taxon>Oryzoideae</taxon>
        <taxon>Oryzeae</taxon>
        <taxon>Oryzinae</taxon>
        <taxon>Oryza</taxon>
        <taxon>Oryza meyeriana</taxon>
    </lineage>
</organism>
<evidence type="ECO:0000313" key="2">
    <source>
        <dbReference type="Proteomes" id="UP000479710"/>
    </source>
</evidence>
<reference evidence="1 2" key="1">
    <citation type="submission" date="2019-11" db="EMBL/GenBank/DDBJ databases">
        <title>Whole genome sequence of Oryza granulata.</title>
        <authorList>
            <person name="Li W."/>
        </authorList>
    </citation>
    <scope>NUCLEOTIDE SEQUENCE [LARGE SCALE GENOMIC DNA]</scope>
    <source>
        <strain evidence="2">cv. Menghai</strain>
        <tissue evidence="1">Leaf</tissue>
    </source>
</reference>
<dbReference type="EMBL" id="SPHZ02000004">
    <property type="protein sequence ID" value="KAF0921675.1"/>
    <property type="molecule type" value="Genomic_DNA"/>
</dbReference>
<sequence length="97" mass="10570">MVLFAEDYFDDLTLVNSQTAVHTPQIDSSPRVPFRRAVVEQPPSSCSSTAATSTAAAAFRAYTCGEQLPVRMPPLPPKLAPIHAEHLCHLHSVSTRQ</sequence>
<evidence type="ECO:0000313" key="1">
    <source>
        <dbReference type="EMBL" id="KAF0921675.1"/>
    </source>
</evidence>
<accession>A0A6G1E989</accession>